<evidence type="ECO:0000256" key="6">
    <source>
        <dbReference type="SAM" id="SignalP"/>
    </source>
</evidence>
<evidence type="ECO:0000256" key="4">
    <source>
        <dbReference type="SAM" id="MobiDB-lite"/>
    </source>
</evidence>
<dbReference type="Proteomes" id="UP000604046">
    <property type="component" value="Unassembled WGS sequence"/>
</dbReference>
<dbReference type="PANTHER" id="PTHR24198">
    <property type="entry name" value="ANKYRIN REPEAT AND PROTEIN KINASE DOMAIN-CONTAINING PROTEIN"/>
    <property type="match status" value="1"/>
</dbReference>
<evidence type="ECO:0000313" key="8">
    <source>
        <dbReference type="Proteomes" id="UP000604046"/>
    </source>
</evidence>
<dbReference type="EMBL" id="CAJNDS010002733">
    <property type="protein sequence ID" value="CAE7576870.1"/>
    <property type="molecule type" value="Genomic_DNA"/>
</dbReference>
<dbReference type="AlphaFoldDB" id="A0A812UQT5"/>
<keyword evidence="1" id="KW-0677">Repeat</keyword>
<dbReference type="Gene3D" id="1.25.40.20">
    <property type="entry name" value="Ankyrin repeat-containing domain"/>
    <property type="match status" value="1"/>
</dbReference>
<feature type="signal peptide" evidence="6">
    <location>
        <begin position="1"/>
        <end position="24"/>
    </location>
</feature>
<feature type="chain" id="PRO_5032409901" evidence="6">
    <location>
        <begin position="25"/>
        <end position="725"/>
    </location>
</feature>
<feature type="transmembrane region" description="Helical" evidence="5">
    <location>
        <begin position="264"/>
        <end position="283"/>
    </location>
</feature>
<dbReference type="InterPro" id="IPR036770">
    <property type="entry name" value="Ankyrin_rpt-contain_sf"/>
</dbReference>
<evidence type="ECO:0000256" key="1">
    <source>
        <dbReference type="ARBA" id="ARBA00022737"/>
    </source>
</evidence>
<dbReference type="Pfam" id="PF12796">
    <property type="entry name" value="Ank_2"/>
    <property type="match status" value="1"/>
</dbReference>
<dbReference type="PROSITE" id="PS50297">
    <property type="entry name" value="ANK_REP_REGION"/>
    <property type="match status" value="1"/>
</dbReference>
<feature type="transmembrane region" description="Helical" evidence="5">
    <location>
        <begin position="325"/>
        <end position="344"/>
    </location>
</feature>
<evidence type="ECO:0000313" key="7">
    <source>
        <dbReference type="EMBL" id="CAE7576870.1"/>
    </source>
</evidence>
<evidence type="ECO:0000256" key="2">
    <source>
        <dbReference type="ARBA" id="ARBA00023043"/>
    </source>
</evidence>
<comment type="caution">
    <text evidence="7">The sequence shown here is derived from an EMBL/GenBank/DDBJ whole genome shotgun (WGS) entry which is preliminary data.</text>
</comment>
<sequence length="725" mass="80993">MCVRNLARPWLLAVAFPAFAIVAASNTEMQLAIYSRNATAVKELLASGQTDIRTWRNPEYHTTFVIDAAVIPNNTEVLRLLLEEWPEGASATEPTYGSTPLIATCSFGTFENAKVLVEMWPEGVQAVDRLGKTALHVAAEFGHLHILQLLLGQWPEGLHFEDDIGRTPMNFAACSTVLWLGCDETMVLPLPWKEAWKDVALNLDCKHLDKLSKPNLELWLQCGGDLRVQPFGTPLLVHVKNEEAKDFLKERMASGLLEKIVGDWRTWAALGTALLASLAVAGLEQLCARCFRRKQGAAERNPFELGAHVLVCRALKRPNVALRRAWRYLEIYIFVAFVAAHPLVVYWATWLPLVAVLYIVPGIVAFGPTAVISSPVLVLTTSNLASYVFGLLRLIVLESLAHLVESYQLSRWFRAGDFLEVRPVDASYWLSWLVDPEFVTWVVQKPWGIWQETNLQDTLPWAPSVRASDFFEALKITFDVLSWLYGSCLLLAILHSLGRRHATRCCGVLGSRGQDEAQLACQDILRKKSEEFCTVSPKIKPVVGFGWPWRDPGIYPRVGLVLLDIVLDINTVTTFLSDQRFVFAGVMAFVITRSLVKQMCILRPWHLRKAINASIQRGIMQQDLLDFLMEEKGSEAIGAAWLTAWSLFLSASTAFQMLVQLISFYLSMLGVAGYLVQVCDWGTPSVPVHLEDDPKEAAAPSPDEDPEKAAAASPDEDKDMVEVYF</sequence>
<dbReference type="PROSITE" id="PS50088">
    <property type="entry name" value="ANK_REPEAT"/>
    <property type="match status" value="1"/>
</dbReference>
<name>A0A812UQT5_9DINO</name>
<keyword evidence="5" id="KW-0472">Membrane</keyword>
<keyword evidence="8" id="KW-1185">Reference proteome</keyword>
<proteinExistence type="predicted"/>
<evidence type="ECO:0000256" key="3">
    <source>
        <dbReference type="PROSITE-ProRule" id="PRU00023"/>
    </source>
</evidence>
<feature type="repeat" description="ANK" evidence="3">
    <location>
        <begin position="130"/>
        <end position="151"/>
    </location>
</feature>
<gene>
    <name evidence="7" type="primary">ANKRD44</name>
    <name evidence="7" type="ORF">SNAT2548_LOCUS32907</name>
</gene>
<keyword evidence="5" id="KW-1133">Transmembrane helix</keyword>
<reference evidence="7" key="1">
    <citation type="submission" date="2021-02" db="EMBL/GenBank/DDBJ databases">
        <authorList>
            <person name="Dougan E. K."/>
            <person name="Rhodes N."/>
            <person name="Thang M."/>
            <person name="Chan C."/>
        </authorList>
    </citation>
    <scope>NUCLEOTIDE SEQUENCE</scope>
</reference>
<dbReference type="InterPro" id="IPR002110">
    <property type="entry name" value="Ankyrin_rpt"/>
</dbReference>
<feature type="region of interest" description="Disordered" evidence="4">
    <location>
        <begin position="689"/>
        <end position="718"/>
    </location>
</feature>
<dbReference type="SUPFAM" id="SSF48403">
    <property type="entry name" value="Ankyrin repeat"/>
    <property type="match status" value="1"/>
</dbReference>
<organism evidence="7 8">
    <name type="scientific">Symbiodinium natans</name>
    <dbReference type="NCBI Taxonomy" id="878477"/>
    <lineage>
        <taxon>Eukaryota</taxon>
        <taxon>Sar</taxon>
        <taxon>Alveolata</taxon>
        <taxon>Dinophyceae</taxon>
        <taxon>Suessiales</taxon>
        <taxon>Symbiodiniaceae</taxon>
        <taxon>Symbiodinium</taxon>
    </lineage>
</organism>
<keyword evidence="2 3" id="KW-0040">ANK repeat</keyword>
<dbReference type="PANTHER" id="PTHR24198:SF165">
    <property type="entry name" value="ANKYRIN REPEAT-CONTAINING PROTEIN-RELATED"/>
    <property type="match status" value="1"/>
</dbReference>
<feature type="transmembrane region" description="Helical" evidence="5">
    <location>
        <begin position="476"/>
        <end position="494"/>
    </location>
</feature>
<feature type="transmembrane region" description="Helical" evidence="5">
    <location>
        <begin position="350"/>
        <end position="372"/>
    </location>
</feature>
<feature type="transmembrane region" description="Helical" evidence="5">
    <location>
        <begin position="384"/>
        <end position="404"/>
    </location>
</feature>
<accession>A0A812UQT5</accession>
<dbReference type="OrthoDB" id="409951at2759"/>
<protein>
    <submittedName>
        <fullName evidence="7">ANKRD44 protein</fullName>
    </submittedName>
</protein>
<evidence type="ECO:0000256" key="5">
    <source>
        <dbReference type="SAM" id="Phobius"/>
    </source>
</evidence>
<keyword evidence="6" id="KW-0732">Signal</keyword>
<keyword evidence="5" id="KW-0812">Transmembrane</keyword>